<protein>
    <submittedName>
        <fullName evidence="1">Uncharacterized protein</fullName>
    </submittedName>
</protein>
<dbReference type="Proteomes" id="UP000821866">
    <property type="component" value="Unassembled WGS sequence"/>
</dbReference>
<proteinExistence type="predicted"/>
<gene>
    <name evidence="1" type="ORF">HPB51_020379</name>
</gene>
<keyword evidence="2" id="KW-1185">Reference proteome</keyword>
<evidence type="ECO:0000313" key="1">
    <source>
        <dbReference type="EMBL" id="KAH8026395.1"/>
    </source>
</evidence>
<dbReference type="EMBL" id="JABSTU010000007">
    <property type="protein sequence ID" value="KAH8026395.1"/>
    <property type="molecule type" value="Genomic_DNA"/>
</dbReference>
<sequence>MDSGLAHFVEAKKSIQKWLHGQKNNRNRRRKLAELNKHIETHCIQLCHQEWDEVCDTIDGNINTSKTQKILKQDLLDSPATKMTAKMEMTKIRHR</sequence>
<accession>A0A9J6DVX9</accession>
<name>A0A9J6DVX9_RHIMP</name>
<evidence type="ECO:0000313" key="2">
    <source>
        <dbReference type="Proteomes" id="UP000821866"/>
    </source>
</evidence>
<reference evidence="1" key="2">
    <citation type="submission" date="2021-09" db="EMBL/GenBank/DDBJ databases">
        <authorList>
            <person name="Jia N."/>
            <person name="Wang J."/>
            <person name="Shi W."/>
            <person name="Du L."/>
            <person name="Sun Y."/>
            <person name="Zhan W."/>
            <person name="Jiang J."/>
            <person name="Wang Q."/>
            <person name="Zhang B."/>
            <person name="Ji P."/>
            <person name="Sakyi L.B."/>
            <person name="Cui X."/>
            <person name="Yuan T."/>
            <person name="Jiang B."/>
            <person name="Yang W."/>
            <person name="Lam T.T.-Y."/>
            <person name="Chang Q."/>
            <person name="Ding S."/>
            <person name="Wang X."/>
            <person name="Zhu J."/>
            <person name="Ruan X."/>
            <person name="Zhao L."/>
            <person name="Wei J."/>
            <person name="Que T."/>
            <person name="Du C."/>
            <person name="Cheng J."/>
            <person name="Dai P."/>
            <person name="Han X."/>
            <person name="Huang E."/>
            <person name="Gao Y."/>
            <person name="Liu J."/>
            <person name="Shao H."/>
            <person name="Ye R."/>
            <person name="Li L."/>
            <person name="Wei W."/>
            <person name="Wang X."/>
            <person name="Wang C."/>
            <person name="Huo Q."/>
            <person name="Li W."/>
            <person name="Guo W."/>
            <person name="Chen H."/>
            <person name="Chen S."/>
            <person name="Zhou L."/>
            <person name="Zhou L."/>
            <person name="Ni X."/>
            <person name="Tian J."/>
            <person name="Zhou Y."/>
            <person name="Sheng Y."/>
            <person name="Liu T."/>
            <person name="Pan Y."/>
            <person name="Xia L."/>
            <person name="Li J."/>
            <person name="Zhao F."/>
            <person name="Cao W."/>
        </authorList>
    </citation>
    <scope>NUCLEOTIDE SEQUENCE</scope>
    <source>
        <strain evidence="1">Rmic-2018</strain>
        <tissue evidence="1">Larvae</tissue>
    </source>
</reference>
<comment type="caution">
    <text evidence="1">The sequence shown here is derived from an EMBL/GenBank/DDBJ whole genome shotgun (WGS) entry which is preliminary data.</text>
</comment>
<dbReference type="AlphaFoldDB" id="A0A9J6DVX9"/>
<reference evidence="1" key="1">
    <citation type="journal article" date="2020" name="Cell">
        <title>Large-Scale Comparative Analyses of Tick Genomes Elucidate Their Genetic Diversity and Vector Capacities.</title>
        <authorList>
            <consortium name="Tick Genome and Microbiome Consortium (TIGMIC)"/>
            <person name="Jia N."/>
            <person name="Wang J."/>
            <person name="Shi W."/>
            <person name="Du L."/>
            <person name="Sun Y."/>
            <person name="Zhan W."/>
            <person name="Jiang J.F."/>
            <person name="Wang Q."/>
            <person name="Zhang B."/>
            <person name="Ji P."/>
            <person name="Bell-Sakyi L."/>
            <person name="Cui X.M."/>
            <person name="Yuan T.T."/>
            <person name="Jiang B.G."/>
            <person name="Yang W.F."/>
            <person name="Lam T.T."/>
            <person name="Chang Q.C."/>
            <person name="Ding S.J."/>
            <person name="Wang X.J."/>
            <person name="Zhu J.G."/>
            <person name="Ruan X.D."/>
            <person name="Zhao L."/>
            <person name="Wei J.T."/>
            <person name="Ye R.Z."/>
            <person name="Que T.C."/>
            <person name="Du C.H."/>
            <person name="Zhou Y.H."/>
            <person name="Cheng J.X."/>
            <person name="Dai P.F."/>
            <person name="Guo W.B."/>
            <person name="Han X.H."/>
            <person name="Huang E.J."/>
            <person name="Li L.F."/>
            <person name="Wei W."/>
            <person name="Gao Y.C."/>
            <person name="Liu J.Z."/>
            <person name="Shao H.Z."/>
            <person name="Wang X."/>
            <person name="Wang C.C."/>
            <person name="Yang T.C."/>
            <person name="Huo Q.B."/>
            <person name="Li W."/>
            <person name="Chen H.Y."/>
            <person name="Chen S.E."/>
            <person name="Zhou L.G."/>
            <person name="Ni X.B."/>
            <person name="Tian J.H."/>
            <person name="Sheng Y."/>
            <person name="Liu T."/>
            <person name="Pan Y.S."/>
            <person name="Xia L.Y."/>
            <person name="Li J."/>
            <person name="Zhao F."/>
            <person name="Cao W.C."/>
        </authorList>
    </citation>
    <scope>NUCLEOTIDE SEQUENCE</scope>
    <source>
        <strain evidence="1">Rmic-2018</strain>
    </source>
</reference>
<organism evidence="1 2">
    <name type="scientific">Rhipicephalus microplus</name>
    <name type="common">Cattle tick</name>
    <name type="synonym">Boophilus microplus</name>
    <dbReference type="NCBI Taxonomy" id="6941"/>
    <lineage>
        <taxon>Eukaryota</taxon>
        <taxon>Metazoa</taxon>
        <taxon>Ecdysozoa</taxon>
        <taxon>Arthropoda</taxon>
        <taxon>Chelicerata</taxon>
        <taxon>Arachnida</taxon>
        <taxon>Acari</taxon>
        <taxon>Parasitiformes</taxon>
        <taxon>Ixodida</taxon>
        <taxon>Ixodoidea</taxon>
        <taxon>Ixodidae</taxon>
        <taxon>Rhipicephalinae</taxon>
        <taxon>Rhipicephalus</taxon>
        <taxon>Boophilus</taxon>
    </lineage>
</organism>